<gene>
    <name evidence="1" type="ORF">ERS852481_00705</name>
</gene>
<dbReference type="RefSeq" id="WP_156339400.1">
    <property type="nucleotide sequence ID" value="NZ_CYZK01000003.1"/>
</dbReference>
<proteinExistence type="predicted"/>
<sequence length="291" mass="33479">MMLEKQKDYFATRYSLIPDSQLDFESIKGISKETKFMNWLTSFEAEKKKELYYRGTNYTLYCKQLSDDCFLMSFAKELQETIGEKTDEGIHDTLINNYKKCTILIQTQNQWMLIEKSSDISNGIESQKNLIANVISKLLESKNLCFELGIMTEKNNFWTYVSTNKDCLTDIDITLSSPNFLGGIKSVSEFLHKTKDIYNNTSVDIHLKNKEGHLIIDPENDFLQDVVRYTSSGCGKWKIKTTTDKTGCSSSDNPYIIQLPENVAQLKDSDQKHISSALSHMKRIDPECKKE</sequence>
<reference evidence="1 2" key="1">
    <citation type="submission" date="2015-09" db="EMBL/GenBank/DDBJ databases">
        <authorList>
            <consortium name="Pathogen Informatics"/>
        </authorList>
    </citation>
    <scope>NUCLEOTIDE SEQUENCE [LARGE SCALE GENOMIC DNA]</scope>
    <source>
        <strain evidence="1 2">2789STDY5834866</strain>
    </source>
</reference>
<protein>
    <submittedName>
        <fullName evidence="1">Uncharacterized protein</fullName>
    </submittedName>
</protein>
<evidence type="ECO:0000313" key="2">
    <source>
        <dbReference type="Proteomes" id="UP000095362"/>
    </source>
</evidence>
<name>A0A173Z8Q9_9FIRM</name>
<organism evidence="1 2">
    <name type="scientific">Coprococcus comes</name>
    <dbReference type="NCBI Taxonomy" id="410072"/>
    <lineage>
        <taxon>Bacteria</taxon>
        <taxon>Bacillati</taxon>
        <taxon>Bacillota</taxon>
        <taxon>Clostridia</taxon>
        <taxon>Lachnospirales</taxon>
        <taxon>Lachnospiraceae</taxon>
        <taxon>Coprococcus</taxon>
    </lineage>
</organism>
<evidence type="ECO:0000313" key="1">
    <source>
        <dbReference type="EMBL" id="CUN72287.1"/>
    </source>
</evidence>
<dbReference type="EMBL" id="CYZK01000003">
    <property type="protein sequence ID" value="CUN72287.1"/>
    <property type="molecule type" value="Genomic_DNA"/>
</dbReference>
<dbReference type="Proteomes" id="UP000095362">
    <property type="component" value="Unassembled WGS sequence"/>
</dbReference>
<dbReference type="AlphaFoldDB" id="A0A173Z8Q9"/>
<accession>A0A173Z8Q9</accession>